<evidence type="ECO:0000313" key="2">
    <source>
        <dbReference type="EMBL" id="NKE70244.1"/>
    </source>
</evidence>
<reference evidence="2 3" key="1">
    <citation type="journal article" date="2020" name="Nature">
        <title>Bacterial chemolithoautotrophy via manganese oxidation.</title>
        <authorList>
            <person name="Yu H."/>
            <person name="Leadbetter J.R."/>
        </authorList>
    </citation>
    <scope>NUCLEOTIDE SEQUENCE [LARGE SCALE GENOMIC DNA]</scope>
    <source>
        <strain evidence="2 3">Mn-1</strain>
    </source>
</reference>
<proteinExistence type="predicted"/>
<keyword evidence="3" id="KW-1185">Reference proteome</keyword>
<feature type="transmembrane region" description="Helical" evidence="1">
    <location>
        <begin position="15"/>
        <end position="41"/>
    </location>
</feature>
<keyword evidence="1" id="KW-0812">Transmembrane</keyword>
<keyword evidence="1" id="KW-0472">Membrane</keyword>
<keyword evidence="1" id="KW-1133">Transmembrane helix</keyword>
<comment type="caution">
    <text evidence="2">The sequence shown here is derived from an EMBL/GenBank/DDBJ whole genome shotgun (WGS) entry which is preliminary data.</text>
</comment>
<organism evidence="2 3">
    <name type="scientific">Candidatus Manganitrophus noduliformans</name>
    <dbReference type="NCBI Taxonomy" id="2606439"/>
    <lineage>
        <taxon>Bacteria</taxon>
        <taxon>Pseudomonadati</taxon>
        <taxon>Nitrospirota</taxon>
        <taxon>Nitrospiria</taxon>
        <taxon>Candidatus Troglogloeales</taxon>
        <taxon>Candidatus Manganitrophaceae</taxon>
        <taxon>Candidatus Manganitrophus</taxon>
    </lineage>
</organism>
<dbReference type="Proteomes" id="UP000534783">
    <property type="component" value="Unassembled WGS sequence"/>
</dbReference>
<feature type="transmembrane region" description="Helical" evidence="1">
    <location>
        <begin position="102"/>
        <end position="122"/>
    </location>
</feature>
<evidence type="ECO:0008006" key="4">
    <source>
        <dbReference type="Google" id="ProtNLM"/>
    </source>
</evidence>
<sequence length="172" mass="18965">MATYFERKQVTAGEVVYAGVLAGIIAGIIMSMIAMTFAVMMGQEIWAPPKMIAVTFLDDAWMERPGFQMTPILAGMMIHFATAIGFGVIFALLGGRLSYGRAIGWGIFYGLAIWLFMQFFWLPIVNPMMAQMPYLPFAIEHAIFGGFLGSYPAFLPSAAESQAKAERERRAA</sequence>
<evidence type="ECO:0000256" key="1">
    <source>
        <dbReference type="SAM" id="Phobius"/>
    </source>
</evidence>
<protein>
    <recommendedName>
        <fullName evidence="4">DUF1440 domain-containing protein</fullName>
    </recommendedName>
</protein>
<gene>
    <name evidence="2" type="ORF">MNODULE_05735</name>
</gene>
<dbReference type="EMBL" id="VTOW01000001">
    <property type="protein sequence ID" value="NKE70244.1"/>
    <property type="molecule type" value="Genomic_DNA"/>
</dbReference>
<dbReference type="RefSeq" id="WP_168058510.1">
    <property type="nucleotide sequence ID" value="NZ_VTOW01000001.1"/>
</dbReference>
<feature type="transmembrane region" description="Helical" evidence="1">
    <location>
        <begin position="72"/>
        <end position="95"/>
    </location>
</feature>
<feature type="transmembrane region" description="Helical" evidence="1">
    <location>
        <begin position="134"/>
        <end position="154"/>
    </location>
</feature>
<accession>A0A7X6DN54</accession>
<evidence type="ECO:0000313" key="3">
    <source>
        <dbReference type="Proteomes" id="UP000534783"/>
    </source>
</evidence>
<dbReference type="AlphaFoldDB" id="A0A7X6DN54"/>
<name>A0A7X6DN54_9BACT</name>